<organism evidence="2 3">
    <name type="scientific">Massilia genomosp. 1</name>
    <dbReference type="NCBI Taxonomy" id="2609280"/>
    <lineage>
        <taxon>Bacteria</taxon>
        <taxon>Pseudomonadati</taxon>
        <taxon>Pseudomonadota</taxon>
        <taxon>Betaproteobacteria</taxon>
        <taxon>Burkholderiales</taxon>
        <taxon>Oxalobacteraceae</taxon>
        <taxon>Telluria group</taxon>
        <taxon>Massilia</taxon>
    </lineage>
</organism>
<keyword evidence="3" id="KW-1185">Reference proteome</keyword>
<name>A0ABX0N2B9_9BURK</name>
<evidence type="ECO:0000313" key="2">
    <source>
        <dbReference type="EMBL" id="NHZ67150.1"/>
    </source>
</evidence>
<protein>
    <submittedName>
        <fullName evidence="2">Uncharacterized protein</fullName>
    </submittedName>
</protein>
<reference evidence="2 3" key="1">
    <citation type="submission" date="2019-10" db="EMBL/GenBank/DDBJ databases">
        <title>Taxonomy of Antarctic Massilia spp.: description of Massilia rubra sp. nov., Massilia aquatica sp. nov., Massilia mucilaginosa sp. nov., Massilia frigida sp. nov. isolated from streams, lakes and regoliths.</title>
        <authorList>
            <person name="Holochova P."/>
            <person name="Sedlacek I."/>
            <person name="Kralova S."/>
            <person name="Maslanova I."/>
            <person name="Busse H.-J."/>
            <person name="Stankova E."/>
            <person name="Vrbovska V."/>
            <person name="Kovarovic V."/>
            <person name="Bartak M."/>
            <person name="Svec P."/>
            <person name="Pantucek R."/>
        </authorList>
    </citation>
    <scope>NUCLEOTIDE SEQUENCE [LARGE SCALE GENOMIC DNA]</scope>
    <source>
        <strain evidence="2 3">CCM 8694</strain>
    </source>
</reference>
<feature type="transmembrane region" description="Helical" evidence="1">
    <location>
        <begin position="15"/>
        <end position="36"/>
    </location>
</feature>
<gene>
    <name evidence="2" type="ORF">F1735_33675</name>
</gene>
<comment type="caution">
    <text evidence="2">The sequence shown here is derived from an EMBL/GenBank/DDBJ whole genome shotgun (WGS) entry which is preliminary data.</text>
</comment>
<dbReference type="Proteomes" id="UP000610594">
    <property type="component" value="Unassembled WGS sequence"/>
</dbReference>
<feature type="transmembrane region" description="Helical" evidence="1">
    <location>
        <begin position="109"/>
        <end position="131"/>
    </location>
</feature>
<dbReference type="EMBL" id="WHJF01000312">
    <property type="protein sequence ID" value="NHZ67150.1"/>
    <property type="molecule type" value="Genomic_DNA"/>
</dbReference>
<keyword evidence="1" id="KW-0472">Membrane</keyword>
<proteinExistence type="predicted"/>
<evidence type="ECO:0000313" key="3">
    <source>
        <dbReference type="Proteomes" id="UP000610594"/>
    </source>
</evidence>
<feature type="transmembrane region" description="Helical" evidence="1">
    <location>
        <begin position="137"/>
        <end position="157"/>
    </location>
</feature>
<sequence>MTPELPDISDSRAPWQYRLIGAILYVLAIIFTYRLFTLHEQGAGLDKAMLPALGAIAVPLFAIALAATLPQFYSLGPKAEGSSRFQVGWIVLIPGYALNLTLRGQFELVSWWPLILMGLAGGFLLACLISRLRLRHVYFVCIMGFGSVYVGAALLFINCMFDYKPVEVTTQRHADARASLAAFTVELKHARPFGLSQLRLNSFNLVISADLQHN</sequence>
<keyword evidence="1" id="KW-0812">Transmembrane</keyword>
<feature type="transmembrane region" description="Helical" evidence="1">
    <location>
        <begin position="48"/>
        <end position="73"/>
    </location>
</feature>
<evidence type="ECO:0000256" key="1">
    <source>
        <dbReference type="SAM" id="Phobius"/>
    </source>
</evidence>
<keyword evidence="1" id="KW-1133">Transmembrane helix</keyword>
<dbReference type="RefSeq" id="WP_167241403.1">
    <property type="nucleotide sequence ID" value="NZ_WHJF01000312.1"/>
</dbReference>
<accession>A0ABX0N2B9</accession>